<reference evidence="1 2" key="1">
    <citation type="journal article" date="2016" name="Mol. Biol. Evol.">
        <title>Comparative Genomics of Early-Diverging Mushroom-Forming Fungi Provides Insights into the Origins of Lignocellulose Decay Capabilities.</title>
        <authorList>
            <person name="Nagy L.G."/>
            <person name="Riley R."/>
            <person name="Tritt A."/>
            <person name="Adam C."/>
            <person name="Daum C."/>
            <person name="Floudas D."/>
            <person name="Sun H."/>
            <person name="Yadav J.S."/>
            <person name="Pangilinan J."/>
            <person name="Larsson K.H."/>
            <person name="Matsuura K."/>
            <person name="Barry K."/>
            <person name="Labutti K."/>
            <person name="Kuo R."/>
            <person name="Ohm R.A."/>
            <person name="Bhattacharya S.S."/>
            <person name="Shirouzu T."/>
            <person name="Yoshinaga Y."/>
            <person name="Martin F.M."/>
            <person name="Grigoriev I.V."/>
            <person name="Hibbett D.S."/>
        </authorList>
    </citation>
    <scope>NUCLEOTIDE SEQUENCE [LARGE SCALE GENOMIC DNA]</scope>
    <source>
        <strain evidence="1 2">CBS 109695</strain>
    </source>
</reference>
<sequence length="147" mass="16228">MWGMTFGHIECGHKQGPNLIEHAHALNFPRTCCSTLAVLCSLSISLDRSMPTSDESPKARARRSFPRRCCNNSRVRSGIWYDDGSVTLQAEGIQYKIYGGILVQSFSVFNVMFSFPQPPSATTELVGGCLIVHLSNLAQGIKYFPAK</sequence>
<evidence type="ECO:0000313" key="1">
    <source>
        <dbReference type="EMBL" id="KZP14542.1"/>
    </source>
</evidence>
<organism evidence="1 2">
    <name type="scientific">Athelia psychrophila</name>
    <dbReference type="NCBI Taxonomy" id="1759441"/>
    <lineage>
        <taxon>Eukaryota</taxon>
        <taxon>Fungi</taxon>
        <taxon>Dikarya</taxon>
        <taxon>Basidiomycota</taxon>
        <taxon>Agaricomycotina</taxon>
        <taxon>Agaricomycetes</taxon>
        <taxon>Agaricomycetidae</taxon>
        <taxon>Atheliales</taxon>
        <taxon>Atheliaceae</taxon>
        <taxon>Athelia</taxon>
    </lineage>
</organism>
<protein>
    <submittedName>
        <fullName evidence="1">Uncharacterized protein</fullName>
    </submittedName>
</protein>
<keyword evidence="2" id="KW-1185">Reference proteome</keyword>
<dbReference type="EMBL" id="KV417616">
    <property type="protein sequence ID" value="KZP14542.1"/>
    <property type="molecule type" value="Genomic_DNA"/>
</dbReference>
<accession>A0A166DBX8</accession>
<name>A0A166DBX8_9AGAM</name>
<dbReference type="OrthoDB" id="3027208at2759"/>
<proteinExistence type="predicted"/>
<dbReference type="AlphaFoldDB" id="A0A166DBX8"/>
<gene>
    <name evidence="1" type="ORF">FIBSPDRAFT_105813</name>
</gene>
<dbReference type="Proteomes" id="UP000076532">
    <property type="component" value="Unassembled WGS sequence"/>
</dbReference>
<evidence type="ECO:0000313" key="2">
    <source>
        <dbReference type="Proteomes" id="UP000076532"/>
    </source>
</evidence>